<dbReference type="SUPFAM" id="SSF56784">
    <property type="entry name" value="HAD-like"/>
    <property type="match status" value="1"/>
</dbReference>
<reference evidence="2 3" key="1">
    <citation type="submission" date="2019-07" db="EMBL/GenBank/DDBJ databases">
        <authorList>
            <person name="Duangmal K."/>
            <person name="Teo W.F.A."/>
        </authorList>
    </citation>
    <scope>NUCLEOTIDE SEQUENCE [LARGE SCALE GENOMIC DNA]</scope>
    <source>
        <strain evidence="2 3">TBRC 6029</strain>
    </source>
</reference>
<dbReference type="InterPro" id="IPR023214">
    <property type="entry name" value="HAD_sf"/>
</dbReference>
<dbReference type="AlphaFoldDB" id="A0A558D2V6"/>
<dbReference type="Pfam" id="PF00702">
    <property type="entry name" value="Hydrolase"/>
    <property type="match status" value="1"/>
</dbReference>
<dbReference type="InterPro" id="IPR051540">
    <property type="entry name" value="S-2-haloacid_dehalogenase"/>
</dbReference>
<organism evidence="2 3">
    <name type="scientific">Amycolatopsis rhizosphaerae</name>
    <dbReference type="NCBI Taxonomy" id="2053003"/>
    <lineage>
        <taxon>Bacteria</taxon>
        <taxon>Bacillati</taxon>
        <taxon>Actinomycetota</taxon>
        <taxon>Actinomycetes</taxon>
        <taxon>Pseudonocardiales</taxon>
        <taxon>Pseudonocardiaceae</taxon>
        <taxon>Amycolatopsis</taxon>
    </lineage>
</organism>
<evidence type="ECO:0000313" key="2">
    <source>
        <dbReference type="EMBL" id="TVT55326.1"/>
    </source>
</evidence>
<dbReference type="OrthoDB" id="3680851at2"/>
<comment type="caution">
    <text evidence="2">The sequence shown here is derived from an EMBL/GenBank/DDBJ whole genome shotgun (WGS) entry which is preliminary data.</text>
</comment>
<dbReference type="GO" id="GO:0016787">
    <property type="term" value="F:hydrolase activity"/>
    <property type="evidence" value="ECO:0007669"/>
    <property type="project" value="UniProtKB-KW"/>
</dbReference>
<dbReference type="PANTHER" id="PTHR43316:SF3">
    <property type="entry name" value="HALOACID DEHALOGENASE, TYPE II (AFU_ORTHOLOGUE AFUA_2G07750)-RELATED"/>
    <property type="match status" value="1"/>
</dbReference>
<accession>A0A558D2V6</accession>
<dbReference type="SFLD" id="SFLDG01129">
    <property type="entry name" value="C1.5:_HAD__Beta-PGM__Phosphata"/>
    <property type="match status" value="1"/>
</dbReference>
<evidence type="ECO:0000256" key="1">
    <source>
        <dbReference type="ARBA" id="ARBA00022801"/>
    </source>
</evidence>
<dbReference type="InterPro" id="IPR006439">
    <property type="entry name" value="HAD-SF_hydro_IA"/>
</dbReference>
<protein>
    <submittedName>
        <fullName evidence="2">HAD family hydrolase</fullName>
    </submittedName>
</protein>
<keyword evidence="1 2" id="KW-0378">Hydrolase</keyword>
<gene>
    <name evidence="2" type="ORF">FNH05_09715</name>
</gene>
<name>A0A558D2V6_9PSEU</name>
<dbReference type="Proteomes" id="UP000320011">
    <property type="component" value="Unassembled WGS sequence"/>
</dbReference>
<sequence>MRALVLDLFGTLVTAPTPEERAHAASRVATVVGCAPETVENYFRDTWRVRHDGTLPTLADLAAHLVRAVHRPGAAIGPVADELRTLGQARLVPAPSVVYALKSLRSKQLRLGILSDASAEIVAAWPTSPLAALVHTAVFSCTTGAVKPDQRLYRRICAELDVSPDRALYVGDGGGDELPGALAAGMAAVAVRRRGPTHALAFGDTDWSGPVLDAVEHVPAYLAERA</sequence>
<dbReference type="Gene3D" id="3.40.50.1000">
    <property type="entry name" value="HAD superfamily/HAD-like"/>
    <property type="match status" value="1"/>
</dbReference>
<dbReference type="RefSeq" id="WP_144587007.1">
    <property type="nucleotide sequence ID" value="NZ_VJWX01000065.1"/>
</dbReference>
<dbReference type="SFLD" id="SFLDS00003">
    <property type="entry name" value="Haloacid_Dehalogenase"/>
    <property type="match status" value="1"/>
</dbReference>
<proteinExistence type="predicted"/>
<keyword evidence="3" id="KW-1185">Reference proteome</keyword>
<dbReference type="PANTHER" id="PTHR43316">
    <property type="entry name" value="HYDROLASE, HALOACID DELAHOGENASE-RELATED"/>
    <property type="match status" value="1"/>
</dbReference>
<evidence type="ECO:0000313" key="3">
    <source>
        <dbReference type="Proteomes" id="UP000320011"/>
    </source>
</evidence>
<reference evidence="2 3" key="2">
    <citation type="submission" date="2019-08" db="EMBL/GenBank/DDBJ databases">
        <title>Amycolatopsis acidicola sp. nov., isolated from peat swamp forest soil.</title>
        <authorList>
            <person name="Srisuk N."/>
        </authorList>
    </citation>
    <scope>NUCLEOTIDE SEQUENCE [LARGE SCALE GENOMIC DNA]</scope>
    <source>
        <strain evidence="2 3">TBRC 6029</strain>
    </source>
</reference>
<dbReference type="InterPro" id="IPR036412">
    <property type="entry name" value="HAD-like_sf"/>
</dbReference>
<dbReference type="EMBL" id="VJWX01000065">
    <property type="protein sequence ID" value="TVT55326.1"/>
    <property type="molecule type" value="Genomic_DNA"/>
</dbReference>
<dbReference type="PRINTS" id="PR00413">
    <property type="entry name" value="HADHALOGNASE"/>
</dbReference>